<comment type="caution">
    <text evidence="1">The sequence shown here is derived from an EMBL/GenBank/DDBJ whole genome shotgun (WGS) entry which is preliminary data.</text>
</comment>
<dbReference type="InterPro" id="IPR038883">
    <property type="entry name" value="AN11006-like"/>
</dbReference>
<dbReference type="PANTHER" id="PTHR42085">
    <property type="entry name" value="F-BOX DOMAIN-CONTAINING PROTEIN"/>
    <property type="match status" value="1"/>
</dbReference>
<proteinExistence type="predicted"/>
<reference evidence="1 2" key="1">
    <citation type="submission" date="2021-11" db="EMBL/GenBank/DDBJ databases">
        <title>Black yeast isolated from Biological Soil Crust.</title>
        <authorList>
            <person name="Kurbessoian T."/>
        </authorList>
    </citation>
    <scope>NUCLEOTIDE SEQUENCE [LARGE SCALE GENOMIC DNA]</scope>
    <source>
        <strain evidence="1 2">CCFEE 5522</strain>
    </source>
</reference>
<gene>
    <name evidence="1" type="ORF">LTR36_005071</name>
</gene>
<protein>
    <submittedName>
        <fullName evidence="1">Uncharacterized protein</fullName>
    </submittedName>
</protein>
<name>A0AAV9JW07_9PEZI</name>
<dbReference type="Proteomes" id="UP001324427">
    <property type="component" value="Unassembled WGS sequence"/>
</dbReference>
<organism evidence="1 2">
    <name type="scientific">Oleoguttula mirabilis</name>
    <dbReference type="NCBI Taxonomy" id="1507867"/>
    <lineage>
        <taxon>Eukaryota</taxon>
        <taxon>Fungi</taxon>
        <taxon>Dikarya</taxon>
        <taxon>Ascomycota</taxon>
        <taxon>Pezizomycotina</taxon>
        <taxon>Dothideomycetes</taxon>
        <taxon>Dothideomycetidae</taxon>
        <taxon>Mycosphaerellales</taxon>
        <taxon>Teratosphaeriaceae</taxon>
        <taxon>Oleoguttula</taxon>
    </lineage>
</organism>
<accession>A0AAV9JW07</accession>
<keyword evidence="2" id="KW-1185">Reference proteome</keyword>
<dbReference type="AlphaFoldDB" id="A0AAV9JW07"/>
<dbReference type="EMBL" id="JAVFHQ010000003">
    <property type="protein sequence ID" value="KAK4549770.1"/>
    <property type="molecule type" value="Genomic_DNA"/>
</dbReference>
<dbReference type="PANTHER" id="PTHR42085:SF1">
    <property type="entry name" value="F-BOX DOMAIN-CONTAINING PROTEIN"/>
    <property type="match status" value="1"/>
</dbReference>
<evidence type="ECO:0000313" key="1">
    <source>
        <dbReference type="EMBL" id="KAK4549770.1"/>
    </source>
</evidence>
<sequence length="297" mass="34462">MATTNTTDAHDDCWKLSCHRDLTAKEMREELEARGYHVGSIMDKDRLREHLRRSDLGLMSYYKCTNEELRQLIEARQIDISSYTDKHRIGPRQDLTHSLDRADMHPKFHGFTKLPAELRNQIYGYHLADFQKSIYAPSQPPLSKTCRLIRQEFIPLFYGTCCFEVRLLRICGQRVTMSDRMLLWLRSTAAEHIALIRHLHLSIAYEKKGMLHAEFDLTDPLVTCSIYLGRKSKTFSIWSSHYLAQGVQQAAAVARKKEMEKNMRAAMARVVRRAGKNNLRIGDIFALRRAVEAGYEE</sequence>
<evidence type="ECO:0000313" key="2">
    <source>
        <dbReference type="Proteomes" id="UP001324427"/>
    </source>
</evidence>